<dbReference type="EMBL" id="QICS01000008">
    <property type="protein sequence ID" value="PXV88423.1"/>
    <property type="molecule type" value="Genomic_DNA"/>
</dbReference>
<reference evidence="1 2" key="1">
    <citation type="submission" date="2018-05" db="EMBL/GenBank/DDBJ databases">
        <title>Genomic Encyclopedia of Type Strains, Phase IV (KMG-IV): sequencing the most valuable type-strain genomes for metagenomic binning, comparative biology and taxonomic classification.</title>
        <authorList>
            <person name="Goeker M."/>
        </authorList>
    </citation>
    <scope>NUCLEOTIDE SEQUENCE [LARGE SCALE GENOMIC DNA]</scope>
    <source>
        <strain evidence="1 2">DSM 28816</strain>
    </source>
</reference>
<comment type="caution">
    <text evidence="1">The sequence shown here is derived from an EMBL/GenBank/DDBJ whole genome shotgun (WGS) entry which is preliminary data.</text>
</comment>
<proteinExistence type="predicted"/>
<dbReference type="Proteomes" id="UP000247523">
    <property type="component" value="Unassembled WGS sequence"/>
</dbReference>
<sequence length="113" mass="13321">MDEGIITFETLEEVVKYLHYGDDLVLFNFFKGKELLPEEGYENNRLNTGCYDTKAIFVENVLSFNDASTVDFIYLNTRDINTFIEYRNLATSHLEDRNLFEAAKRWNTLAFRE</sequence>
<accession>A0A318EPX4</accession>
<gene>
    <name evidence="1" type="ORF">C8E03_108150</name>
</gene>
<protein>
    <submittedName>
        <fullName evidence="1">Uncharacterized protein</fullName>
    </submittedName>
</protein>
<organism evidence="1 2">
    <name type="scientific">Lachnotalea glycerini</name>
    <dbReference type="NCBI Taxonomy" id="1763509"/>
    <lineage>
        <taxon>Bacteria</taxon>
        <taxon>Bacillati</taxon>
        <taxon>Bacillota</taxon>
        <taxon>Clostridia</taxon>
        <taxon>Lachnospirales</taxon>
        <taxon>Lachnospiraceae</taxon>
        <taxon>Lachnotalea</taxon>
    </lineage>
</organism>
<evidence type="ECO:0000313" key="1">
    <source>
        <dbReference type="EMBL" id="PXV88423.1"/>
    </source>
</evidence>
<name>A0A318EPX4_9FIRM</name>
<evidence type="ECO:0000313" key="2">
    <source>
        <dbReference type="Proteomes" id="UP000247523"/>
    </source>
</evidence>
<dbReference type="RefSeq" id="WP_110291416.1">
    <property type="nucleotide sequence ID" value="NZ_QICS01000008.1"/>
</dbReference>
<dbReference type="AlphaFoldDB" id="A0A318EPX4"/>